<dbReference type="PANTHER" id="PTHR30349">
    <property type="entry name" value="PHAGE INTEGRASE-RELATED"/>
    <property type="match status" value="1"/>
</dbReference>
<dbReference type="Proteomes" id="UP000051751">
    <property type="component" value="Unassembled WGS sequence"/>
</dbReference>
<dbReference type="STRING" id="81857.IV38_GL000084"/>
<evidence type="ECO:0000256" key="2">
    <source>
        <dbReference type="ARBA" id="ARBA00022908"/>
    </source>
</evidence>
<protein>
    <submittedName>
        <fullName evidence="7">Integrase family protein</fullName>
    </submittedName>
</protein>
<dbReference type="PROSITE" id="PS51898">
    <property type="entry name" value="TYR_RECOMBINASE"/>
    <property type="match status" value="1"/>
</dbReference>
<dbReference type="Gene3D" id="1.10.443.10">
    <property type="entry name" value="Intergrase catalytic core"/>
    <property type="match status" value="1"/>
</dbReference>
<evidence type="ECO:0000256" key="4">
    <source>
        <dbReference type="ARBA" id="ARBA00023172"/>
    </source>
</evidence>
<dbReference type="EMBL" id="JQAZ01000004">
    <property type="protein sequence ID" value="KRN31438.1"/>
    <property type="molecule type" value="Genomic_DNA"/>
</dbReference>
<evidence type="ECO:0000313" key="7">
    <source>
        <dbReference type="EMBL" id="KRN31438.1"/>
    </source>
</evidence>
<dbReference type="InterPro" id="IPR002104">
    <property type="entry name" value="Integrase_catalytic"/>
</dbReference>
<dbReference type="GO" id="GO:0006310">
    <property type="term" value="P:DNA recombination"/>
    <property type="evidence" value="ECO:0007669"/>
    <property type="project" value="UniProtKB-KW"/>
</dbReference>
<dbReference type="Proteomes" id="UP000051645">
    <property type="component" value="Unassembled WGS sequence"/>
</dbReference>
<dbReference type="GO" id="GO:0015074">
    <property type="term" value="P:DNA integration"/>
    <property type="evidence" value="ECO:0007669"/>
    <property type="project" value="UniProtKB-KW"/>
</dbReference>
<evidence type="ECO:0000256" key="1">
    <source>
        <dbReference type="ARBA" id="ARBA00008857"/>
    </source>
</evidence>
<organism evidence="7 8">
    <name type="scientific">Lactobacillus selangorensis</name>
    <dbReference type="NCBI Taxonomy" id="81857"/>
    <lineage>
        <taxon>Bacteria</taxon>
        <taxon>Bacillati</taxon>
        <taxon>Bacillota</taxon>
        <taxon>Bacilli</taxon>
        <taxon>Lactobacillales</taxon>
        <taxon>Lactobacillaceae</taxon>
        <taxon>Lactobacillus</taxon>
    </lineage>
</organism>
<evidence type="ECO:0000313" key="8">
    <source>
        <dbReference type="Proteomes" id="UP000051645"/>
    </source>
</evidence>
<dbReference type="PANTHER" id="PTHR30349:SF41">
    <property type="entry name" value="INTEGRASE_RECOMBINASE PROTEIN MJ0367-RELATED"/>
    <property type="match status" value="1"/>
</dbReference>
<dbReference type="GO" id="GO:0003677">
    <property type="term" value="F:DNA binding"/>
    <property type="evidence" value="ECO:0007669"/>
    <property type="project" value="UniProtKB-KW"/>
</dbReference>
<dbReference type="SUPFAM" id="SSF56349">
    <property type="entry name" value="DNA breaking-rejoining enzymes"/>
    <property type="match status" value="1"/>
</dbReference>
<keyword evidence="3" id="KW-0238">DNA-binding</keyword>
<dbReference type="EMBL" id="JQAT01000001">
    <property type="protein sequence ID" value="KRN29204.1"/>
    <property type="molecule type" value="Genomic_DNA"/>
</dbReference>
<sequence length="399" mass="45578">MKKHPGVYSYTTVKGTRYGVRRGFKNSEGKRDEFTRSGLSSWREADMVLKSFEAKIARGEVGTVVTGKISLDEWYGRVKKRNIELGVWRKSTVDSKDYNYSKHISPRFGRTALNDLNRNEYQRFIDGLIKQGFAYRTIVTIDSVTQMLLNRAENEDIIAKNKLRKIAIDGGKDPADQSLEVEEYRTYMETAEKMLDRYQIAILYMLTLGERREELCGLKYNSFEFSTDESTGEEVCAITFDEARTVAQPEGGPLKTRASYRTIYVKGDIIDLIRYAILTSKNICRKYHREVKDDSFLFVAEKTGIPIYPAYANVMMRRVSKACGIKVHPHMLRHYFATTARDDKLPSMAVMHWLGHQNISMTNSYTRPSKRGALKVIDGIQGTILDGVPTTNNDLDGTN</sequence>
<evidence type="ECO:0000259" key="5">
    <source>
        <dbReference type="PROSITE" id="PS51898"/>
    </source>
</evidence>
<evidence type="ECO:0000256" key="3">
    <source>
        <dbReference type="ARBA" id="ARBA00023125"/>
    </source>
</evidence>
<dbReference type="InterPro" id="IPR050090">
    <property type="entry name" value="Tyrosine_recombinase_XerCD"/>
</dbReference>
<keyword evidence="2" id="KW-0229">DNA integration</keyword>
<dbReference type="AlphaFoldDB" id="A0A0R2FTR1"/>
<dbReference type="OrthoDB" id="9801717at2"/>
<evidence type="ECO:0000313" key="9">
    <source>
        <dbReference type="Proteomes" id="UP000051751"/>
    </source>
</evidence>
<name>A0A0R2FTR1_9LACO</name>
<proteinExistence type="inferred from homology"/>
<dbReference type="PATRIC" id="fig|81857.3.peg.81"/>
<dbReference type="RefSeq" id="WP_057769744.1">
    <property type="nucleotide sequence ID" value="NZ_JQAT01000001.1"/>
</dbReference>
<keyword evidence="8" id="KW-1185">Reference proteome</keyword>
<dbReference type="Pfam" id="PF14659">
    <property type="entry name" value="Phage_int_SAM_3"/>
    <property type="match status" value="1"/>
</dbReference>
<gene>
    <name evidence="6" type="ORF">IV38_GL000084</name>
    <name evidence="7" type="ORF">IV40_GL001434</name>
</gene>
<comment type="caution">
    <text evidence="7">The sequence shown here is derived from an EMBL/GenBank/DDBJ whole genome shotgun (WGS) entry which is preliminary data.</text>
</comment>
<keyword evidence="4" id="KW-0233">DNA recombination</keyword>
<accession>A0A0R2FTR1</accession>
<evidence type="ECO:0000313" key="6">
    <source>
        <dbReference type="EMBL" id="KRN29204.1"/>
    </source>
</evidence>
<dbReference type="InterPro" id="IPR013762">
    <property type="entry name" value="Integrase-like_cat_sf"/>
</dbReference>
<dbReference type="InterPro" id="IPR004107">
    <property type="entry name" value="Integrase_SAM-like_N"/>
</dbReference>
<reference evidence="8 9" key="1">
    <citation type="journal article" date="2015" name="Genome Announc.">
        <title>Expanding the biotechnology potential of lactobacilli through comparative genomics of 213 strains and associated genera.</title>
        <authorList>
            <person name="Sun Z."/>
            <person name="Harris H.M."/>
            <person name="McCann A."/>
            <person name="Guo C."/>
            <person name="Argimon S."/>
            <person name="Zhang W."/>
            <person name="Yang X."/>
            <person name="Jeffery I.B."/>
            <person name="Cooney J.C."/>
            <person name="Kagawa T.F."/>
            <person name="Liu W."/>
            <person name="Song Y."/>
            <person name="Salvetti E."/>
            <person name="Wrobel A."/>
            <person name="Rasinkangas P."/>
            <person name="Parkhill J."/>
            <person name="Rea M.C."/>
            <person name="O'Sullivan O."/>
            <person name="Ritari J."/>
            <person name="Douillard F.P."/>
            <person name="Paul Ross R."/>
            <person name="Yang R."/>
            <person name="Briner A.E."/>
            <person name="Felis G.E."/>
            <person name="de Vos W.M."/>
            <person name="Barrangou R."/>
            <person name="Klaenhammer T.R."/>
            <person name="Caufield P.W."/>
            <person name="Cui Y."/>
            <person name="Zhang H."/>
            <person name="O'Toole P.W."/>
        </authorList>
    </citation>
    <scope>NUCLEOTIDE SEQUENCE [LARGE SCALE GENOMIC DNA]</scope>
    <source>
        <strain evidence="6 9">ATCC BAA-66</strain>
        <strain evidence="7 8">DSM 13344</strain>
    </source>
</reference>
<dbReference type="InterPro" id="IPR011010">
    <property type="entry name" value="DNA_brk_join_enz"/>
</dbReference>
<dbReference type="InterPro" id="IPR010998">
    <property type="entry name" value="Integrase_recombinase_N"/>
</dbReference>
<dbReference type="Pfam" id="PF00589">
    <property type="entry name" value="Phage_integrase"/>
    <property type="match status" value="1"/>
</dbReference>
<dbReference type="Gene3D" id="1.10.150.130">
    <property type="match status" value="1"/>
</dbReference>
<comment type="similarity">
    <text evidence="1">Belongs to the 'phage' integrase family.</text>
</comment>
<feature type="domain" description="Tyr recombinase" evidence="5">
    <location>
        <begin position="174"/>
        <end position="378"/>
    </location>
</feature>